<dbReference type="EMBL" id="DVGD01000157">
    <property type="protein sequence ID" value="HIR09771.1"/>
    <property type="molecule type" value="Genomic_DNA"/>
</dbReference>
<reference evidence="2" key="2">
    <citation type="journal article" date="2021" name="PeerJ">
        <title>Extensive microbial diversity within the chicken gut microbiome revealed by metagenomics and culture.</title>
        <authorList>
            <person name="Gilroy R."/>
            <person name="Ravi A."/>
            <person name="Getino M."/>
            <person name="Pursley I."/>
            <person name="Horton D.L."/>
            <person name="Alikhan N.F."/>
            <person name="Baker D."/>
            <person name="Gharbi K."/>
            <person name="Hall N."/>
            <person name="Watson M."/>
            <person name="Adriaenssens E.M."/>
            <person name="Foster-Nyarko E."/>
            <person name="Jarju S."/>
            <person name="Secka A."/>
            <person name="Antonio M."/>
            <person name="Oren A."/>
            <person name="Chaudhuri R.R."/>
            <person name="La Ragione R."/>
            <person name="Hildebrand F."/>
            <person name="Pallen M.J."/>
        </authorList>
    </citation>
    <scope>NUCLEOTIDE SEQUENCE</scope>
    <source>
        <strain evidence="2">ChiHjej9B8-7071</strain>
    </source>
</reference>
<dbReference type="SUPFAM" id="SSF51735">
    <property type="entry name" value="NAD(P)-binding Rossmann-fold domains"/>
    <property type="match status" value="1"/>
</dbReference>
<dbReference type="AlphaFoldDB" id="A0A9D1A874"/>
<sequence>GFHSLRLGNTVGIHEVLLSTGTETITLKHEAYDRMLFAQGALRAAEYLVGKRAGFYNMDTMLGGKE</sequence>
<feature type="domain" description="Dihydrodipicolinate reductase C-terminal" evidence="1">
    <location>
        <begin position="1"/>
        <end position="62"/>
    </location>
</feature>
<dbReference type="GO" id="GO:0009089">
    <property type="term" value="P:lysine biosynthetic process via diaminopimelate"/>
    <property type="evidence" value="ECO:0007669"/>
    <property type="project" value="InterPro"/>
</dbReference>
<protein>
    <submittedName>
        <fullName evidence="2">4-hydroxy-tetrahydrodipicolinate reductase</fullName>
    </submittedName>
</protein>
<dbReference type="Gene3D" id="3.40.50.720">
    <property type="entry name" value="NAD(P)-binding Rossmann-like Domain"/>
    <property type="match status" value="1"/>
</dbReference>
<dbReference type="Pfam" id="PF05173">
    <property type="entry name" value="DapB_C"/>
    <property type="match status" value="1"/>
</dbReference>
<feature type="non-terminal residue" evidence="2">
    <location>
        <position position="1"/>
    </location>
</feature>
<evidence type="ECO:0000313" key="3">
    <source>
        <dbReference type="Proteomes" id="UP000824258"/>
    </source>
</evidence>
<organism evidence="2 3">
    <name type="scientific">Candidatus Avoscillospira stercoripullorum</name>
    <dbReference type="NCBI Taxonomy" id="2840709"/>
    <lineage>
        <taxon>Bacteria</taxon>
        <taxon>Bacillati</taxon>
        <taxon>Bacillota</taxon>
        <taxon>Clostridia</taxon>
        <taxon>Eubacteriales</taxon>
        <taxon>Oscillospiraceae</taxon>
        <taxon>Oscillospiraceae incertae sedis</taxon>
        <taxon>Candidatus Avoscillospira</taxon>
    </lineage>
</organism>
<gene>
    <name evidence="2" type="ORF">IAA70_05140</name>
</gene>
<reference evidence="2" key="1">
    <citation type="submission" date="2020-10" db="EMBL/GenBank/DDBJ databases">
        <authorList>
            <person name="Gilroy R."/>
        </authorList>
    </citation>
    <scope>NUCLEOTIDE SEQUENCE</scope>
    <source>
        <strain evidence="2">ChiHjej9B8-7071</strain>
    </source>
</reference>
<proteinExistence type="predicted"/>
<dbReference type="Gene3D" id="3.30.360.10">
    <property type="entry name" value="Dihydrodipicolinate Reductase, domain 2"/>
    <property type="match status" value="1"/>
</dbReference>
<dbReference type="InterPro" id="IPR022663">
    <property type="entry name" value="DapB_C"/>
</dbReference>
<accession>A0A9D1A874</accession>
<name>A0A9D1A874_9FIRM</name>
<dbReference type="Proteomes" id="UP000824258">
    <property type="component" value="Unassembled WGS sequence"/>
</dbReference>
<evidence type="ECO:0000259" key="1">
    <source>
        <dbReference type="Pfam" id="PF05173"/>
    </source>
</evidence>
<evidence type="ECO:0000313" key="2">
    <source>
        <dbReference type="EMBL" id="HIR09771.1"/>
    </source>
</evidence>
<comment type="caution">
    <text evidence="2">The sequence shown here is derived from an EMBL/GenBank/DDBJ whole genome shotgun (WGS) entry which is preliminary data.</text>
</comment>
<dbReference type="GO" id="GO:0008839">
    <property type="term" value="F:4-hydroxy-tetrahydrodipicolinate reductase"/>
    <property type="evidence" value="ECO:0007669"/>
    <property type="project" value="InterPro"/>
</dbReference>
<dbReference type="InterPro" id="IPR036291">
    <property type="entry name" value="NAD(P)-bd_dom_sf"/>
</dbReference>